<dbReference type="EMBL" id="BQNB010015198">
    <property type="protein sequence ID" value="GJT37136.1"/>
    <property type="molecule type" value="Genomic_DNA"/>
</dbReference>
<evidence type="ECO:0008006" key="3">
    <source>
        <dbReference type="Google" id="ProtNLM"/>
    </source>
</evidence>
<sequence>MHSHKDTNRILKELLRTLKLNSPAREPKRSDDYTEVTLDEEQCLCDHYSAPVTPSPLAYTPSIPFLATMEPADAFLIGDVVISTIPARENDEFIKSSVDDLVLIPRESKLTLDSTDLECSMPLDSPPSPRLNVLGERKVDIDLPFGEHLGTLSTGDKEIDFNPIRDIEKLERLLANDPVPVLKVFDQPLGNSNSVPISYDVTFSNPPFYFNDDFTLCNDNPLFEEEFEDISSLDPPESTLVINESTLQVTPLPASKPFSLREVERFDPFFSLIQSGGKTRVMETPSFGFYHMPSPRPVAYSPKEVMYCYYHPHLTSGDGFDHGPKIK</sequence>
<reference evidence="1" key="2">
    <citation type="submission" date="2022-01" db="EMBL/GenBank/DDBJ databases">
        <authorList>
            <person name="Yamashiro T."/>
            <person name="Shiraishi A."/>
            <person name="Satake H."/>
            <person name="Nakayama K."/>
        </authorList>
    </citation>
    <scope>NUCLEOTIDE SEQUENCE</scope>
</reference>
<accession>A0ABQ5DD06</accession>
<keyword evidence="2" id="KW-1185">Reference proteome</keyword>
<dbReference type="Proteomes" id="UP001151760">
    <property type="component" value="Unassembled WGS sequence"/>
</dbReference>
<reference evidence="1" key="1">
    <citation type="journal article" date="2022" name="Int. J. Mol. Sci.">
        <title>Draft Genome of Tanacetum Coccineum: Genomic Comparison of Closely Related Tanacetum-Family Plants.</title>
        <authorList>
            <person name="Yamashiro T."/>
            <person name="Shiraishi A."/>
            <person name="Nakayama K."/>
            <person name="Satake H."/>
        </authorList>
    </citation>
    <scope>NUCLEOTIDE SEQUENCE</scope>
</reference>
<gene>
    <name evidence="1" type="ORF">Tco_0937001</name>
</gene>
<proteinExistence type="predicted"/>
<organism evidence="1 2">
    <name type="scientific">Tanacetum coccineum</name>
    <dbReference type="NCBI Taxonomy" id="301880"/>
    <lineage>
        <taxon>Eukaryota</taxon>
        <taxon>Viridiplantae</taxon>
        <taxon>Streptophyta</taxon>
        <taxon>Embryophyta</taxon>
        <taxon>Tracheophyta</taxon>
        <taxon>Spermatophyta</taxon>
        <taxon>Magnoliopsida</taxon>
        <taxon>eudicotyledons</taxon>
        <taxon>Gunneridae</taxon>
        <taxon>Pentapetalae</taxon>
        <taxon>asterids</taxon>
        <taxon>campanulids</taxon>
        <taxon>Asterales</taxon>
        <taxon>Asteraceae</taxon>
        <taxon>Asteroideae</taxon>
        <taxon>Anthemideae</taxon>
        <taxon>Anthemidinae</taxon>
        <taxon>Tanacetum</taxon>
    </lineage>
</organism>
<evidence type="ECO:0000313" key="2">
    <source>
        <dbReference type="Proteomes" id="UP001151760"/>
    </source>
</evidence>
<comment type="caution">
    <text evidence="1">The sequence shown here is derived from an EMBL/GenBank/DDBJ whole genome shotgun (WGS) entry which is preliminary data.</text>
</comment>
<name>A0ABQ5DD06_9ASTR</name>
<evidence type="ECO:0000313" key="1">
    <source>
        <dbReference type="EMBL" id="GJT37136.1"/>
    </source>
</evidence>
<protein>
    <recommendedName>
        <fullName evidence="3">NAC domain-containing protein</fullName>
    </recommendedName>
</protein>